<dbReference type="RefSeq" id="WP_144070764.1">
    <property type="nucleotide sequence ID" value="NZ_VJZR01000001.1"/>
</dbReference>
<name>A0A553CU10_9FLAO</name>
<reference evidence="2 3" key="1">
    <citation type="submission" date="2019-07" db="EMBL/GenBank/DDBJ databases">
        <title>Novel species of Flavobacterium.</title>
        <authorList>
            <person name="Liu Q."/>
            <person name="Xin Y.-H."/>
        </authorList>
    </citation>
    <scope>NUCLEOTIDE SEQUENCE [LARGE SCALE GENOMIC DNA]</scope>
    <source>
        <strain evidence="2 3">LB3P56</strain>
    </source>
</reference>
<sequence length="186" mass="21226">MQKINIFLFFISTFSAFGQIILPIDKNSGKAIFTEIIPLDSVSAENLYNRARIFVSNNYRSSKTETDVSDEKSSTIIINTHIITHFKAWAGGEFPAGGFNYTLKIYCKENRYKYEISNFIHTGEYDNVNRSSGGAIENDKPDCGTMSITKKQWNYIKQDCITNITKLSEDLKVAMSNKSEIEKKDW</sequence>
<organism evidence="2 3">
    <name type="scientific">Flavobacterium franklandianum</name>
    <dbReference type="NCBI Taxonomy" id="2594430"/>
    <lineage>
        <taxon>Bacteria</taxon>
        <taxon>Pseudomonadati</taxon>
        <taxon>Bacteroidota</taxon>
        <taxon>Flavobacteriia</taxon>
        <taxon>Flavobacteriales</taxon>
        <taxon>Flavobacteriaceae</taxon>
        <taxon>Flavobacterium</taxon>
    </lineage>
</organism>
<accession>A0A553CU10</accession>
<proteinExistence type="predicted"/>
<dbReference type="OrthoDB" id="894059at2"/>
<comment type="caution">
    <text evidence="2">The sequence shown here is derived from an EMBL/GenBank/DDBJ whole genome shotgun (WGS) entry which is preliminary data.</text>
</comment>
<dbReference type="Gene3D" id="3.30.530.80">
    <property type="match status" value="1"/>
</dbReference>
<protein>
    <submittedName>
        <fullName evidence="2">DUF4468 domain-containing protein</fullName>
    </submittedName>
</protein>
<dbReference type="Proteomes" id="UP000318585">
    <property type="component" value="Unassembled WGS sequence"/>
</dbReference>
<evidence type="ECO:0000259" key="1">
    <source>
        <dbReference type="Pfam" id="PF14730"/>
    </source>
</evidence>
<keyword evidence="3" id="KW-1185">Reference proteome</keyword>
<dbReference type="EMBL" id="VJZR01000001">
    <property type="protein sequence ID" value="TRX24006.1"/>
    <property type="molecule type" value="Genomic_DNA"/>
</dbReference>
<feature type="domain" description="DUF4468" evidence="1">
    <location>
        <begin position="33"/>
        <end position="119"/>
    </location>
</feature>
<evidence type="ECO:0000313" key="3">
    <source>
        <dbReference type="Proteomes" id="UP000318585"/>
    </source>
</evidence>
<gene>
    <name evidence="2" type="ORF">FNW17_02185</name>
</gene>
<dbReference type="AlphaFoldDB" id="A0A553CU10"/>
<dbReference type="Pfam" id="PF14730">
    <property type="entry name" value="DUF4468"/>
    <property type="match status" value="1"/>
</dbReference>
<dbReference type="InterPro" id="IPR027823">
    <property type="entry name" value="DUF4468"/>
</dbReference>
<evidence type="ECO:0000313" key="2">
    <source>
        <dbReference type="EMBL" id="TRX24006.1"/>
    </source>
</evidence>